<keyword evidence="2" id="KW-1185">Reference proteome</keyword>
<protein>
    <submittedName>
        <fullName evidence="1">Uncharacterized protein</fullName>
    </submittedName>
</protein>
<dbReference type="EMBL" id="KZ679678">
    <property type="protein sequence ID" value="PTB56563.1"/>
    <property type="molecule type" value="Genomic_DNA"/>
</dbReference>
<dbReference type="RefSeq" id="XP_024776240.1">
    <property type="nucleotide sequence ID" value="XM_024914710.1"/>
</dbReference>
<gene>
    <name evidence="1" type="ORF">M431DRAFT_381621</name>
</gene>
<proteinExistence type="predicted"/>
<dbReference type="AlphaFoldDB" id="A0A2T4AHN4"/>
<evidence type="ECO:0000313" key="2">
    <source>
        <dbReference type="Proteomes" id="UP000241690"/>
    </source>
</evidence>
<evidence type="ECO:0000313" key="1">
    <source>
        <dbReference type="EMBL" id="PTB56563.1"/>
    </source>
</evidence>
<sequence length="111" mass="12825">MRRLTLGFPLTRCPAVGTSQRIILRDNYSVSICRSTSQQANSPIPFPLLMPANHIQQNSCCEDASAASWSRLSLQQEARRQPGWRNLSWCEWWRNSPNCRLSQPVELNFKY</sequence>
<organism evidence="1 2">
    <name type="scientific">Trichoderma harzianum CBS 226.95</name>
    <dbReference type="NCBI Taxonomy" id="983964"/>
    <lineage>
        <taxon>Eukaryota</taxon>
        <taxon>Fungi</taxon>
        <taxon>Dikarya</taxon>
        <taxon>Ascomycota</taxon>
        <taxon>Pezizomycotina</taxon>
        <taxon>Sordariomycetes</taxon>
        <taxon>Hypocreomycetidae</taxon>
        <taxon>Hypocreales</taxon>
        <taxon>Hypocreaceae</taxon>
        <taxon>Trichoderma</taxon>
    </lineage>
</organism>
<name>A0A2T4AHN4_TRIHA</name>
<dbReference type="Proteomes" id="UP000241690">
    <property type="component" value="Unassembled WGS sequence"/>
</dbReference>
<accession>A0A2T4AHN4</accession>
<reference evidence="1 2" key="1">
    <citation type="submission" date="2016-07" db="EMBL/GenBank/DDBJ databases">
        <title>Multiple horizontal gene transfer events from other fungi enriched the ability of initially mycotrophic Trichoderma (Ascomycota) to feed on dead plant biomass.</title>
        <authorList>
            <consortium name="DOE Joint Genome Institute"/>
            <person name="Aerts A."/>
            <person name="Atanasova L."/>
            <person name="Chenthamara K."/>
            <person name="Zhang J."/>
            <person name="Grujic M."/>
            <person name="Henrissat B."/>
            <person name="Kuo A."/>
            <person name="Salamov A."/>
            <person name="Lipzen A."/>
            <person name="Labutti K."/>
            <person name="Barry K."/>
            <person name="Miao Y."/>
            <person name="Rahimi M.J."/>
            <person name="Shen Q."/>
            <person name="Grigoriev I.V."/>
            <person name="Kubicek C.P."/>
            <person name="Druzhinina I.S."/>
        </authorList>
    </citation>
    <scope>NUCLEOTIDE SEQUENCE [LARGE SCALE GENOMIC DNA]</scope>
    <source>
        <strain evidence="1 2">CBS 226.95</strain>
    </source>
</reference>
<dbReference type="GeneID" id="36623276"/>